<evidence type="ECO:0000256" key="3">
    <source>
        <dbReference type="ARBA" id="ARBA00022692"/>
    </source>
</evidence>
<dbReference type="PANTHER" id="PTHR10984">
    <property type="entry name" value="ENDOPLASMIC RETICULUM-GOLGI INTERMEDIATE COMPARTMENT PROTEIN"/>
    <property type="match status" value="1"/>
</dbReference>
<comment type="similarity">
    <text evidence="2">Belongs to the ERGIC family.</text>
</comment>
<keyword evidence="10" id="KW-1185">Reference proteome</keyword>
<protein>
    <submittedName>
        <fullName evidence="9">Endoplasmic reticulum-Golgi intermediate compartment protein 3</fullName>
    </submittedName>
</protein>
<proteinExistence type="inferred from homology"/>
<evidence type="ECO:0000256" key="2">
    <source>
        <dbReference type="ARBA" id="ARBA00005648"/>
    </source>
</evidence>
<dbReference type="InterPro" id="IPR012936">
    <property type="entry name" value="Erv_C"/>
</dbReference>
<reference evidence="9 10" key="1">
    <citation type="submission" date="2024-04" db="EMBL/GenBank/DDBJ databases">
        <title>Tritrichomonas musculus Genome.</title>
        <authorList>
            <person name="Alves-Ferreira E."/>
            <person name="Grigg M."/>
            <person name="Lorenzi H."/>
            <person name="Galac M."/>
        </authorList>
    </citation>
    <scope>NUCLEOTIDE SEQUENCE [LARGE SCALE GENOMIC DNA]</scope>
    <source>
        <strain evidence="9 10">EAF2021</strain>
    </source>
</reference>
<evidence type="ECO:0000256" key="6">
    <source>
        <dbReference type="SAM" id="Phobius"/>
    </source>
</evidence>
<feature type="domain" description="Endoplasmic reticulum vesicle transporter N-terminal" evidence="8">
    <location>
        <begin position="3"/>
        <end position="102"/>
    </location>
</feature>
<keyword evidence="5 6" id="KW-0472">Membrane</keyword>
<accession>A0ABR2K6A1</accession>
<evidence type="ECO:0000313" key="10">
    <source>
        <dbReference type="Proteomes" id="UP001470230"/>
    </source>
</evidence>
<dbReference type="Proteomes" id="UP001470230">
    <property type="component" value="Unassembled WGS sequence"/>
</dbReference>
<feature type="transmembrane region" description="Helical" evidence="6">
    <location>
        <begin position="21"/>
        <end position="40"/>
    </location>
</feature>
<keyword evidence="3 6" id="KW-0812">Transmembrane</keyword>
<dbReference type="Pfam" id="PF13850">
    <property type="entry name" value="ERGIC_N"/>
    <property type="match status" value="1"/>
</dbReference>
<comment type="subcellular location">
    <subcellularLocation>
        <location evidence="1">Membrane</location>
        <topology evidence="1">Multi-pass membrane protein</topology>
    </subcellularLocation>
</comment>
<dbReference type="InterPro" id="IPR045888">
    <property type="entry name" value="Erv"/>
</dbReference>
<dbReference type="InterPro" id="IPR039542">
    <property type="entry name" value="Erv_N"/>
</dbReference>
<organism evidence="9 10">
    <name type="scientific">Tritrichomonas musculus</name>
    <dbReference type="NCBI Taxonomy" id="1915356"/>
    <lineage>
        <taxon>Eukaryota</taxon>
        <taxon>Metamonada</taxon>
        <taxon>Parabasalia</taxon>
        <taxon>Tritrichomonadida</taxon>
        <taxon>Tritrichomonadidae</taxon>
        <taxon>Tritrichomonas</taxon>
    </lineage>
</organism>
<evidence type="ECO:0000259" key="7">
    <source>
        <dbReference type="Pfam" id="PF07970"/>
    </source>
</evidence>
<sequence length="381" mass="43718">MNLRKFDLFTKIDNDYRVGTTIGGIISLFSIITVILLSAVEIRSFYNPPIRQRLTVDTARPTGIDGVTITMESQPRINIFVNITFPRVPCYLLSFDFIDHVTQLPIPLDEVNMHKYRLARTNKEESFVIKGELDPDFMKSEISKTPGSCYIDDHSKCSSCQEVFEVYNKKMFRPPQLARIQQCQSVLKRLEPMREEGCRIESQFRAVRVAGQFLIAPGISWYNEGMFIHNLDTFNIVYGELNLSHHITSLHFTSSFANDIYSNSGKKIDHKSIKMPLDGFTNTQEESNRIWRVVYTADILGDNYSVSRFSVYDPVNREPGIFFKYDISPILAATYLDREPPLHLVTRLLTVLGGALGLFRLIDATIYMSKKKKDPEQIVDK</sequence>
<evidence type="ECO:0000259" key="8">
    <source>
        <dbReference type="Pfam" id="PF13850"/>
    </source>
</evidence>
<evidence type="ECO:0000256" key="4">
    <source>
        <dbReference type="ARBA" id="ARBA00022989"/>
    </source>
</evidence>
<name>A0ABR2K6A1_9EUKA</name>
<keyword evidence="4 6" id="KW-1133">Transmembrane helix</keyword>
<evidence type="ECO:0000256" key="5">
    <source>
        <dbReference type="ARBA" id="ARBA00023136"/>
    </source>
</evidence>
<gene>
    <name evidence="9" type="ORF">M9Y10_041856</name>
</gene>
<feature type="domain" description="Endoplasmic reticulum vesicle transporter C-terminal" evidence="7">
    <location>
        <begin position="149"/>
        <end position="363"/>
    </location>
</feature>
<comment type="caution">
    <text evidence="9">The sequence shown here is derived from an EMBL/GenBank/DDBJ whole genome shotgun (WGS) entry which is preliminary data.</text>
</comment>
<evidence type="ECO:0000313" key="9">
    <source>
        <dbReference type="EMBL" id="KAK8886393.1"/>
    </source>
</evidence>
<dbReference type="Pfam" id="PF07970">
    <property type="entry name" value="COPIIcoated_ERV"/>
    <property type="match status" value="1"/>
</dbReference>
<dbReference type="EMBL" id="JAPFFF010000007">
    <property type="protein sequence ID" value="KAK8886393.1"/>
    <property type="molecule type" value="Genomic_DNA"/>
</dbReference>
<dbReference type="PANTHER" id="PTHR10984:SF25">
    <property type="entry name" value="ENDOPLASMIC RETICULUM-GOLGI INTERMEDIATE COMPARTMENT PROTEIN 3"/>
    <property type="match status" value="1"/>
</dbReference>
<evidence type="ECO:0000256" key="1">
    <source>
        <dbReference type="ARBA" id="ARBA00004141"/>
    </source>
</evidence>